<dbReference type="EMBL" id="NFDN01000071">
    <property type="protein sequence ID" value="OTY54253.1"/>
    <property type="molecule type" value="Genomic_DNA"/>
</dbReference>
<dbReference type="AlphaFoldDB" id="A0A9X6IDH9"/>
<proteinExistence type="predicted"/>
<reference evidence="1 2" key="1">
    <citation type="submission" date="2016-10" db="EMBL/GenBank/DDBJ databases">
        <title>Comparative genomics of Bacillus thuringiensis reveals a path to pathogens against multiple invertebrate hosts.</title>
        <authorList>
            <person name="Zheng J."/>
            <person name="Gao Q."/>
            <person name="Liu H."/>
            <person name="Peng D."/>
            <person name="Ruan L."/>
            <person name="Sun M."/>
        </authorList>
    </citation>
    <scope>NUCLEOTIDE SEQUENCE [LARGE SCALE GENOMIC DNA]</scope>
    <source>
        <strain evidence="1">BGSC 4CA1</strain>
    </source>
</reference>
<gene>
    <name evidence="1" type="ORF">BK746_24760</name>
</gene>
<name>A0A9X6IDH9_BACTU</name>
<organism evidence="1 2">
    <name type="scientific">Bacillus thuringiensis serovar yosoo</name>
    <dbReference type="NCBI Taxonomy" id="180848"/>
    <lineage>
        <taxon>Bacteria</taxon>
        <taxon>Bacillati</taxon>
        <taxon>Bacillota</taxon>
        <taxon>Bacilli</taxon>
        <taxon>Bacillales</taxon>
        <taxon>Bacillaceae</taxon>
        <taxon>Bacillus</taxon>
        <taxon>Bacillus cereus group</taxon>
    </lineage>
</organism>
<evidence type="ECO:0000313" key="1">
    <source>
        <dbReference type="EMBL" id="OTY54253.1"/>
    </source>
</evidence>
<protein>
    <submittedName>
        <fullName evidence="1">Glycine dehydrogenase</fullName>
    </submittedName>
</protein>
<comment type="caution">
    <text evidence="1">The sequence shown here is derived from an EMBL/GenBank/DDBJ whole genome shotgun (WGS) entry which is preliminary data.</text>
</comment>
<sequence length="43" mass="4625">MIKITKEELAEAGSFFVWIICPALTDSKLSTQNLAGAKKTGGR</sequence>
<accession>A0A9X6IDH9</accession>
<dbReference type="Proteomes" id="UP000195129">
    <property type="component" value="Unassembled WGS sequence"/>
</dbReference>
<evidence type="ECO:0000313" key="2">
    <source>
        <dbReference type="Proteomes" id="UP000195129"/>
    </source>
</evidence>